<dbReference type="AlphaFoldDB" id="V4RI94"/>
<comment type="caution">
    <text evidence="1">The sequence shown here is derived from an EMBL/GenBank/DDBJ whole genome shotgun (WGS) entry which is preliminary data.</text>
</comment>
<accession>V4RI94</accession>
<dbReference type="EMBL" id="AWXZ01000039">
    <property type="protein sequence ID" value="ESR22990.1"/>
    <property type="molecule type" value="Genomic_DNA"/>
</dbReference>
<sequence>MAVAFADPVFRELGLKSDRLGDAMEFFALNARDVHALMCECMGPAAGIPHRLRHHAKRAEHPGLWRRFLLATGLAA</sequence>
<organism evidence="1 2">
    <name type="scientific">Lutibaculum baratangense AMV1</name>
    <dbReference type="NCBI Taxonomy" id="631454"/>
    <lineage>
        <taxon>Bacteria</taxon>
        <taxon>Pseudomonadati</taxon>
        <taxon>Pseudomonadota</taxon>
        <taxon>Alphaproteobacteria</taxon>
        <taxon>Hyphomicrobiales</taxon>
        <taxon>Tepidamorphaceae</taxon>
        <taxon>Lutibaculum</taxon>
    </lineage>
</organism>
<name>V4RI94_9HYPH</name>
<evidence type="ECO:0000313" key="1">
    <source>
        <dbReference type="EMBL" id="ESR22990.1"/>
    </source>
</evidence>
<gene>
    <name evidence="1" type="ORF">N177_3058</name>
</gene>
<keyword evidence="2" id="KW-1185">Reference proteome</keyword>
<protein>
    <submittedName>
        <fullName evidence="1">Uncharacterized protein</fullName>
    </submittedName>
</protein>
<evidence type="ECO:0000313" key="2">
    <source>
        <dbReference type="Proteomes" id="UP000017819"/>
    </source>
</evidence>
<dbReference type="Proteomes" id="UP000017819">
    <property type="component" value="Unassembled WGS sequence"/>
</dbReference>
<reference evidence="1 2" key="1">
    <citation type="journal article" date="2014" name="Genome Announc.">
        <title>Draft Genome Sequence of Lutibaculum baratangense Strain AMV1T, Isolated from a Mud Volcano in Andamans, India.</title>
        <authorList>
            <person name="Singh A."/>
            <person name="Sreenivas A."/>
            <person name="Sathyanarayana Reddy G."/>
            <person name="Pinnaka A.K."/>
            <person name="Shivaji S."/>
        </authorList>
    </citation>
    <scope>NUCLEOTIDE SEQUENCE [LARGE SCALE GENOMIC DNA]</scope>
    <source>
        <strain evidence="1 2">AMV1</strain>
    </source>
</reference>
<proteinExistence type="predicted"/>